<dbReference type="InterPro" id="IPR051912">
    <property type="entry name" value="Alkylbase_DNA_Glycosylase/TA"/>
</dbReference>
<protein>
    <submittedName>
        <fullName evidence="6">BQ2448_7284 protein</fullName>
    </submittedName>
</protein>
<feature type="region of interest" description="Disordered" evidence="4">
    <location>
        <begin position="291"/>
        <end position="316"/>
    </location>
</feature>
<dbReference type="SUPFAM" id="SSF48150">
    <property type="entry name" value="DNA-glycosylase"/>
    <property type="match status" value="1"/>
</dbReference>
<evidence type="ECO:0000313" key="6">
    <source>
        <dbReference type="EMBL" id="SCV73358.1"/>
    </source>
</evidence>
<keyword evidence="2" id="KW-0227">DNA damage</keyword>
<evidence type="ECO:0000313" key="7">
    <source>
        <dbReference type="Proteomes" id="UP000198372"/>
    </source>
</evidence>
<evidence type="ECO:0000256" key="2">
    <source>
        <dbReference type="ARBA" id="ARBA00022763"/>
    </source>
</evidence>
<dbReference type="GO" id="GO:0043916">
    <property type="term" value="F:DNA-7-methylguanine glycosylase activity"/>
    <property type="evidence" value="ECO:0007669"/>
    <property type="project" value="TreeGrafter"/>
</dbReference>
<dbReference type="CDD" id="cd00056">
    <property type="entry name" value="ENDO3c"/>
    <property type="match status" value="1"/>
</dbReference>
<feature type="region of interest" description="Disordered" evidence="4">
    <location>
        <begin position="1"/>
        <end position="57"/>
    </location>
</feature>
<dbReference type="EMBL" id="FMSP01000018">
    <property type="protein sequence ID" value="SCV73358.1"/>
    <property type="molecule type" value="Genomic_DNA"/>
</dbReference>
<comment type="similarity">
    <text evidence="1">Belongs to the alkylbase DNA glycosidase AlkA family.</text>
</comment>
<reference evidence="7" key="1">
    <citation type="submission" date="2016-09" db="EMBL/GenBank/DDBJ databases">
        <authorList>
            <person name="Jeantristanb JTB J.-T."/>
            <person name="Ricardo R."/>
        </authorList>
    </citation>
    <scope>NUCLEOTIDE SEQUENCE [LARGE SCALE GENOMIC DNA]</scope>
</reference>
<evidence type="ECO:0000256" key="4">
    <source>
        <dbReference type="SAM" id="MobiDB-lite"/>
    </source>
</evidence>
<dbReference type="Pfam" id="PF00730">
    <property type="entry name" value="HhH-GPD"/>
    <property type="match status" value="1"/>
</dbReference>
<dbReference type="Proteomes" id="UP000198372">
    <property type="component" value="Unassembled WGS sequence"/>
</dbReference>
<organism evidence="6 7">
    <name type="scientific">Microbotryum intermedium</name>
    <dbReference type="NCBI Taxonomy" id="269621"/>
    <lineage>
        <taxon>Eukaryota</taxon>
        <taxon>Fungi</taxon>
        <taxon>Dikarya</taxon>
        <taxon>Basidiomycota</taxon>
        <taxon>Pucciniomycotina</taxon>
        <taxon>Microbotryomycetes</taxon>
        <taxon>Microbotryales</taxon>
        <taxon>Microbotryaceae</taxon>
        <taxon>Microbotryum</taxon>
    </lineage>
</organism>
<dbReference type="GO" id="GO:0008725">
    <property type="term" value="F:DNA-3-methyladenine glycosylase activity"/>
    <property type="evidence" value="ECO:0007669"/>
    <property type="project" value="TreeGrafter"/>
</dbReference>
<evidence type="ECO:0000259" key="5">
    <source>
        <dbReference type="SMART" id="SM00478"/>
    </source>
</evidence>
<dbReference type="FunFam" id="1.10.340.30:FF:000004">
    <property type="entry name" value="DNA-3-methyladenine glycosylase II"/>
    <property type="match status" value="1"/>
</dbReference>
<keyword evidence="3" id="KW-0234">DNA repair</keyword>
<keyword evidence="7" id="KW-1185">Reference proteome</keyword>
<accession>A0A238FQ80</accession>
<proteinExistence type="inferred from homology"/>
<dbReference type="InterPro" id="IPR011257">
    <property type="entry name" value="DNA_glycosylase"/>
</dbReference>
<dbReference type="PANTHER" id="PTHR43003:SF5">
    <property type="entry name" value="DNA-3-METHYLADENINE GLYCOSYLASE"/>
    <property type="match status" value="1"/>
</dbReference>
<evidence type="ECO:0000256" key="3">
    <source>
        <dbReference type="ARBA" id="ARBA00023204"/>
    </source>
</evidence>
<gene>
    <name evidence="6" type="ORF">BQ2448_7284</name>
</gene>
<dbReference type="OrthoDB" id="415889at2759"/>
<dbReference type="STRING" id="269621.A0A238FQ80"/>
<dbReference type="Gene3D" id="1.10.1670.40">
    <property type="match status" value="2"/>
</dbReference>
<dbReference type="SMART" id="SM00478">
    <property type="entry name" value="ENDO3c"/>
    <property type="match status" value="1"/>
</dbReference>
<feature type="domain" description="HhH-GPD" evidence="5">
    <location>
        <begin position="133"/>
        <end position="319"/>
    </location>
</feature>
<evidence type="ECO:0000256" key="1">
    <source>
        <dbReference type="ARBA" id="ARBA00010817"/>
    </source>
</evidence>
<dbReference type="GO" id="GO:0005634">
    <property type="term" value="C:nucleus"/>
    <property type="evidence" value="ECO:0007669"/>
    <property type="project" value="TreeGrafter"/>
</dbReference>
<dbReference type="PANTHER" id="PTHR43003">
    <property type="entry name" value="DNA-3-METHYLADENINE GLYCOSYLASE"/>
    <property type="match status" value="1"/>
</dbReference>
<name>A0A238FQ80_9BASI</name>
<dbReference type="InterPro" id="IPR003265">
    <property type="entry name" value="HhH-GPD_domain"/>
</dbReference>
<dbReference type="GO" id="GO:0032131">
    <property type="term" value="F:alkylated DNA binding"/>
    <property type="evidence" value="ECO:0007669"/>
    <property type="project" value="TreeGrafter"/>
</dbReference>
<dbReference type="Gene3D" id="1.10.340.30">
    <property type="entry name" value="Hypothetical protein, domain 2"/>
    <property type="match status" value="1"/>
</dbReference>
<dbReference type="AlphaFoldDB" id="A0A238FQ80"/>
<dbReference type="GO" id="GO:0032993">
    <property type="term" value="C:protein-DNA complex"/>
    <property type="evidence" value="ECO:0007669"/>
    <property type="project" value="TreeGrafter"/>
</dbReference>
<sequence length="466" mass="51462">MLTRARSQPLAAPLTPPKVTRSGSKRVYLSTTPLTVATPRTPPPSARKRRKTEDPLAATPTPILACVPAAREQVPTVLLHPPLSFSFEEASAHLHSVDQRWGPVIQSLRCKPFQPSDAEDVFDPFRSLVSSIIGQQVSWLAARSILHKFQRVFYPDLPERLERPQAGLDTEEEFRQRTSPFPTPQQLVDLPNRTEALRGAGLSGRKVEYVVELSQRFVDGRLNAKELWSMDDDDQVERTLVACRGIGVWTAHMFQIFSMKRPNVIPVGDLGIQKALCKWYSSDPFTTPLLHPKKLSGAAPSTPEPESKASLDSLAHTPASSTTSAEILPAAASAANFAQVSIPLETSKKQPIKLEDAYPSPQATPLRTSFAPITTPFTFPPTTSGLTPAILKTRLAGKKIKCVVSSPSSLGVRRFEPALEMLTRRACLESQRGAYLTPQEVRELCQPWEPYCSVAMWYLWAVLSDV</sequence>
<dbReference type="GO" id="GO:0006307">
    <property type="term" value="P:DNA alkylation repair"/>
    <property type="evidence" value="ECO:0007669"/>
    <property type="project" value="TreeGrafter"/>
</dbReference>
<dbReference type="GO" id="GO:0006285">
    <property type="term" value="P:base-excision repair, AP site formation"/>
    <property type="evidence" value="ECO:0007669"/>
    <property type="project" value="TreeGrafter"/>
</dbReference>